<sequence length="100" mass="10580">MRVLSYAIAAVFVTAPLALPAAEAPAKEAVCKACHGEGGKKPLMGAYPKLAGQNKEYLVSSLKAYRDGQRQGGQSAVMTGQAKMLSDDDINALAEYYSKQ</sequence>
<dbReference type="PANTHER" id="PTHR33751:SF9">
    <property type="entry name" value="CYTOCHROME C4"/>
    <property type="match status" value="1"/>
</dbReference>
<evidence type="ECO:0000313" key="10">
    <source>
        <dbReference type="Proteomes" id="UP001239782"/>
    </source>
</evidence>
<dbReference type="InterPro" id="IPR009056">
    <property type="entry name" value="Cyt_c-like_dom"/>
</dbReference>
<evidence type="ECO:0000259" key="8">
    <source>
        <dbReference type="PROSITE" id="PS51007"/>
    </source>
</evidence>
<evidence type="ECO:0000256" key="1">
    <source>
        <dbReference type="ARBA" id="ARBA00022448"/>
    </source>
</evidence>
<dbReference type="RefSeq" id="WP_309201908.1">
    <property type="nucleotide sequence ID" value="NZ_CP133548.1"/>
</dbReference>
<evidence type="ECO:0000313" key="9">
    <source>
        <dbReference type="EMBL" id="WMS86763.1"/>
    </source>
</evidence>
<feature type="signal peptide" evidence="7">
    <location>
        <begin position="1"/>
        <end position="21"/>
    </location>
</feature>
<dbReference type="InterPro" id="IPR050597">
    <property type="entry name" value="Cytochrome_c_Oxidase_Subunit"/>
</dbReference>
<dbReference type="EMBL" id="CP133548">
    <property type="protein sequence ID" value="WMS86763.1"/>
    <property type="molecule type" value="Genomic_DNA"/>
</dbReference>
<dbReference type="AlphaFoldDB" id="A0AA51RSB8"/>
<dbReference type="InterPro" id="IPR036909">
    <property type="entry name" value="Cyt_c-like_dom_sf"/>
</dbReference>
<evidence type="ECO:0000256" key="2">
    <source>
        <dbReference type="ARBA" id="ARBA00022617"/>
    </source>
</evidence>
<dbReference type="Proteomes" id="UP001239782">
    <property type="component" value="Chromosome"/>
</dbReference>
<keyword evidence="2 6" id="KW-0349">Heme</keyword>
<accession>A0AA51RSB8</accession>
<dbReference type="PROSITE" id="PS51007">
    <property type="entry name" value="CYTC"/>
    <property type="match status" value="1"/>
</dbReference>
<dbReference type="GO" id="GO:0009055">
    <property type="term" value="F:electron transfer activity"/>
    <property type="evidence" value="ECO:0007669"/>
    <property type="project" value="InterPro"/>
</dbReference>
<dbReference type="Gene3D" id="1.10.760.10">
    <property type="entry name" value="Cytochrome c-like domain"/>
    <property type="match status" value="1"/>
</dbReference>
<keyword evidence="7" id="KW-0732">Signal</keyword>
<evidence type="ECO:0000256" key="5">
    <source>
        <dbReference type="ARBA" id="ARBA00023004"/>
    </source>
</evidence>
<feature type="chain" id="PRO_5041441729" evidence="7">
    <location>
        <begin position="22"/>
        <end position="100"/>
    </location>
</feature>
<dbReference type="SUPFAM" id="SSF46626">
    <property type="entry name" value="Cytochrome c"/>
    <property type="match status" value="1"/>
</dbReference>
<dbReference type="GO" id="GO:0046872">
    <property type="term" value="F:metal ion binding"/>
    <property type="evidence" value="ECO:0007669"/>
    <property type="project" value="UniProtKB-KW"/>
</dbReference>
<evidence type="ECO:0000256" key="6">
    <source>
        <dbReference type="PROSITE-ProRule" id="PRU00433"/>
    </source>
</evidence>
<reference evidence="9 10" key="1">
    <citation type="submission" date="2023-08" db="EMBL/GenBank/DDBJ databases">
        <title>Pleionea litopenaei sp. nov., isolated from stomach of juvenile Litopenaeus vannamei.</title>
        <authorList>
            <person name="Rho A.M."/>
            <person name="Hwang C.Y."/>
        </authorList>
    </citation>
    <scope>NUCLEOTIDE SEQUENCE [LARGE SCALE GENOMIC DNA]</scope>
    <source>
        <strain evidence="9 10">HL-JVS1</strain>
    </source>
</reference>
<name>A0AA51RSB8_9GAMM</name>
<evidence type="ECO:0000256" key="3">
    <source>
        <dbReference type="ARBA" id="ARBA00022723"/>
    </source>
</evidence>
<dbReference type="KEGG" id="plei:Q9312_16195"/>
<feature type="domain" description="Cytochrome c" evidence="8">
    <location>
        <begin position="3"/>
        <end position="100"/>
    </location>
</feature>
<keyword evidence="4" id="KW-0249">Electron transport</keyword>
<dbReference type="GO" id="GO:0020037">
    <property type="term" value="F:heme binding"/>
    <property type="evidence" value="ECO:0007669"/>
    <property type="project" value="InterPro"/>
</dbReference>
<protein>
    <submittedName>
        <fullName evidence="9">Cytochrome c</fullName>
    </submittedName>
</protein>
<evidence type="ECO:0000256" key="7">
    <source>
        <dbReference type="SAM" id="SignalP"/>
    </source>
</evidence>
<organism evidence="9 10">
    <name type="scientific">Pleionea litopenaei</name>
    <dbReference type="NCBI Taxonomy" id="3070815"/>
    <lineage>
        <taxon>Bacteria</taxon>
        <taxon>Pseudomonadati</taxon>
        <taxon>Pseudomonadota</taxon>
        <taxon>Gammaproteobacteria</taxon>
        <taxon>Oceanospirillales</taxon>
        <taxon>Pleioneaceae</taxon>
        <taxon>Pleionea</taxon>
    </lineage>
</organism>
<evidence type="ECO:0000256" key="4">
    <source>
        <dbReference type="ARBA" id="ARBA00022982"/>
    </source>
</evidence>
<keyword evidence="3 6" id="KW-0479">Metal-binding</keyword>
<keyword evidence="1" id="KW-0813">Transport</keyword>
<dbReference type="PANTHER" id="PTHR33751">
    <property type="entry name" value="CBB3-TYPE CYTOCHROME C OXIDASE SUBUNIT FIXP"/>
    <property type="match status" value="1"/>
</dbReference>
<proteinExistence type="predicted"/>
<keyword evidence="5 6" id="KW-0408">Iron</keyword>
<gene>
    <name evidence="9" type="ORF">Q9312_16195</name>
</gene>
<dbReference type="Pfam" id="PF00034">
    <property type="entry name" value="Cytochrom_C"/>
    <property type="match status" value="1"/>
</dbReference>
<keyword evidence="10" id="KW-1185">Reference proteome</keyword>